<accession>A0AAN9FZT0</accession>
<feature type="compositionally biased region" description="Basic and acidic residues" evidence="1">
    <location>
        <begin position="276"/>
        <end position="285"/>
    </location>
</feature>
<proteinExistence type="predicted"/>
<feature type="region of interest" description="Disordered" evidence="1">
    <location>
        <begin position="1"/>
        <end position="24"/>
    </location>
</feature>
<dbReference type="EMBL" id="JBAMIC010000024">
    <property type="protein sequence ID" value="KAK7090046.1"/>
    <property type="molecule type" value="Genomic_DNA"/>
</dbReference>
<feature type="compositionally biased region" description="Basic and acidic residues" evidence="1">
    <location>
        <begin position="433"/>
        <end position="442"/>
    </location>
</feature>
<feature type="compositionally biased region" description="Polar residues" evidence="1">
    <location>
        <begin position="523"/>
        <end position="532"/>
    </location>
</feature>
<feature type="compositionally biased region" description="Basic and acidic residues" evidence="1">
    <location>
        <begin position="568"/>
        <end position="605"/>
    </location>
</feature>
<feature type="region of interest" description="Disordered" evidence="1">
    <location>
        <begin position="93"/>
        <end position="181"/>
    </location>
</feature>
<dbReference type="AlphaFoldDB" id="A0AAN9FZT0"/>
<protein>
    <submittedName>
        <fullName evidence="2">Uncharacterized protein</fullName>
    </submittedName>
</protein>
<comment type="caution">
    <text evidence="2">The sequence shown here is derived from an EMBL/GenBank/DDBJ whole genome shotgun (WGS) entry which is preliminary data.</text>
</comment>
<sequence length="832" mass="94553">MQPFHSSPNPYNNQASFLLPYASPPSPYNDPSRFLGFHPDSSLLSPASRPVVFSSHDLCGKQDLQRGVSDPAPNENLVSRRDPHVNQYLHQPTFRHAPSGEVRTQGTKHQTSLIKNGQTQSFQHQDHELSTFAFQHQQQIQQRPHPQRQDRPCLPRRLNSPEEEQQKQQQREQYLAEQGQRQLQMHAGLSEHDHHIQQQKIQALLAHKGGTSRRYELQDNRPDASPSIIRDPHSEAKASPLSKDVIGSKSRGSRKQKCGGKNGNLGTNPVGAPNTNKKDKSKDTGFQKGELQAKMRQYILNKFPDMHHQPCTVPPLRILKSLNYRKIDKLSIHSHDVKEQEMMQDATLRGYQTEDTITGWVAGIIEMLDEPIFHLSNYQFHDYLFHLRHDNTSRSVSQTNSQEMNTEDPLLQRLSSNSSGITSPTDMDPTLPETDHLPEHSIVDACTSSQTVVSKKSPRSHGPFPTPLDLSTNLNRGDFDNLIISSRYAFVVIEAKTLRGAEAENGGTQTDVRGSELIHRNQETTQHGSELSLQEKARQLETSSEDVRGSELIHRNQETSQHGSEFSFQEKARQLETSSERDDPERGENSNTSKAEKPPHDDEVSILRSTTFHPSDHETNAQKKLKTAEYPLEKNTHNYKADASPEENNIQSEDILFFESQSKEHLRRRHQTSDLPSTEYQCKDSQPKDLQPQSEEQTHSMEYQFKDSQPKELQSQSEEQTHSMEYQFKDSHQKDMLSQFKEQEAQEESQEADSPNSMLPSSPARSTGNQGEAFRKKIRKSLDQLQKAETVLRHMTSDLVTDPPITKVLALPHTSAADLRRLLEEPSLGQVK</sequence>
<feature type="compositionally biased region" description="Basic and acidic residues" evidence="1">
    <location>
        <begin position="533"/>
        <end position="557"/>
    </location>
</feature>
<feature type="region of interest" description="Disordered" evidence="1">
    <location>
        <begin position="210"/>
        <end position="286"/>
    </location>
</feature>
<feature type="compositionally biased region" description="Low complexity" evidence="1">
    <location>
        <begin position="171"/>
        <end position="180"/>
    </location>
</feature>
<feature type="region of interest" description="Disordered" evidence="1">
    <location>
        <begin position="414"/>
        <end position="468"/>
    </location>
</feature>
<feature type="compositionally biased region" description="Basic and acidic residues" evidence="1">
    <location>
        <begin position="719"/>
        <end position="735"/>
    </location>
</feature>
<dbReference type="Proteomes" id="UP001374579">
    <property type="component" value="Unassembled WGS sequence"/>
</dbReference>
<feature type="compositionally biased region" description="Basic and acidic residues" evidence="1">
    <location>
        <begin position="631"/>
        <end position="640"/>
    </location>
</feature>
<evidence type="ECO:0000256" key="1">
    <source>
        <dbReference type="SAM" id="MobiDB-lite"/>
    </source>
</evidence>
<feature type="compositionally biased region" description="Polar residues" evidence="1">
    <location>
        <begin position="558"/>
        <end position="567"/>
    </location>
</feature>
<feature type="compositionally biased region" description="Polar residues" evidence="1">
    <location>
        <begin position="414"/>
        <end position="425"/>
    </location>
</feature>
<feature type="region of interest" description="Disordered" evidence="1">
    <location>
        <begin position="63"/>
        <end position="82"/>
    </location>
</feature>
<feature type="region of interest" description="Disordered" evidence="1">
    <location>
        <begin position="522"/>
        <end position="780"/>
    </location>
</feature>
<feature type="compositionally biased region" description="Low complexity" evidence="1">
    <location>
        <begin position="135"/>
        <end position="144"/>
    </location>
</feature>
<feature type="compositionally biased region" description="Polar residues" evidence="1">
    <location>
        <begin position="1"/>
        <end position="16"/>
    </location>
</feature>
<gene>
    <name evidence="2" type="ORF">V1264_009901</name>
</gene>
<feature type="compositionally biased region" description="Basic and acidic residues" evidence="1">
    <location>
        <begin position="696"/>
        <end position="710"/>
    </location>
</feature>
<feature type="compositionally biased region" description="Basic and acidic residues" evidence="1">
    <location>
        <begin position="213"/>
        <end position="222"/>
    </location>
</feature>
<evidence type="ECO:0000313" key="2">
    <source>
        <dbReference type="EMBL" id="KAK7090046.1"/>
    </source>
</evidence>
<evidence type="ECO:0000313" key="3">
    <source>
        <dbReference type="Proteomes" id="UP001374579"/>
    </source>
</evidence>
<feature type="compositionally biased region" description="Polar residues" evidence="1">
    <location>
        <begin position="753"/>
        <end position="770"/>
    </location>
</feature>
<organism evidence="2 3">
    <name type="scientific">Littorina saxatilis</name>
    <dbReference type="NCBI Taxonomy" id="31220"/>
    <lineage>
        <taxon>Eukaryota</taxon>
        <taxon>Metazoa</taxon>
        <taxon>Spiralia</taxon>
        <taxon>Lophotrochozoa</taxon>
        <taxon>Mollusca</taxon>
        <taxon>Gastropoda</taxon>
        <taxon>Caenogastropoda</taxon>
        <taxon>Littorinimorpha</taxon>
        <taxon>Littorinoidea</taxon>
        <taxon>Littorinidae</taxon>
        <taxon>Littorina</taxon>
    </lineage>
</organism>
<name>A0AAN9FZT0_9CAEN</name>
<reference evidence="2 3" key="1">
    <citation type="submission" date="2024-02" db="EMBL/GenBank/DDBJ databases">
        <title>Chromosome-scale genome assembly of the rough periwinkle Littorina saxatilis.</title>
        <authorList>
            <person name="De Jode A."/>
            <person name="Faria R."/>
            <person name="Formenti G."/>
            <person name="Sims Y."/>
            <person name="Smith T.P."/>
            <person name="Tracey A."/>
            <person name="Wood J.M.D."/>
            <person name="Zagrodzka Z.B."/>
            <person name="Johannesson K."/>
            <person name="Butlin R.K."/>
            <person name="Leder E.H."/>
        </authorList>
    </citation>
    <scope>NUCLEOTIDE SEQUENCE [LARGE SCALE GENOMIC DNA]</scope>
    <source>
        <strain evidence="2">Snail1</strain>
        <tissue evidence="2">Muscle</tissue>
    </source>
</reference>
<feature type="compositionally biased region" description="Polar residues" evidence="1">
    <location>
        <begin position="102"/>
        <end position="123"/>
    </location>
</feature>
<keyword evidence="3" id="KW-1185">Reference proteome</keyword>